<organism evidence="1">
    <name type="scientific">freshwater metagenome</name>
    <dbReference type="NCBI Taxonomy" id="449393"/>
    <lineage>
        <taxon>unclassified sequences</taxon>
        <taxon>metagenomes</taxon>
        <taxon>ecological metagenomes</taxon>
    </lineage>
</organism>
<name>A0A6J6X5A8_9ZZZZ</name>
<proteinExistence type="predicted"/>
<dbReference type="AlphaFoldDB" id="A0A6J6X5A8"/>
<dbReference type="EMBL" id="CAFAAI010000055">
    <property type="protein sequence ID" value="CAB4791215.1"/>
    <property type="molecule type" value="Genomic_DNA"/>
</dbReference>
<gene>
    <name evidence="1" type="ORF">UFOPK2992_00451</name>
</gene>
<sequence>MLALNTLRGIRVVAAPHVLDAATWPAHVTALRIAPDDIFAIEATEADAAGVASADSHSIIVDEHGFVGCWLDHQQLEHITRHIEWHAPLHRPALVQGYVAGVPAKIWLTDERSLLLCASPYAADLMERVS</sequence>
<evidence type="ECO:0000313" key="1">
    <source>
        <dbReference type="EMBL" id="CAB4791215.1"/>
    </source>
</evidence>
<accession>A0A6J6X5A8</accession>
<protein>
    <submittedName>
        <fullName evidence="1">Unannotated protein</fullName>
    </submittedName>
</protein>
<reference evidence="1" key="1">
    <citation type="submission" date="2020-05" db="EMBL/GenBank/DDBJ databases">
        <authorList>
            <person name="Chiriac C."/>
            <person name="Salcher M."/>
            <person name="Ghai R."/>
            <person name="Kavagutti S V."/>
        </authorList>
    </citation>
    <scope>NUCLEOTIDE SEQUENCE</scope>
</reference>